<dbReference type="AlphaFoldDB" id="A0A8J2YNR1"/>
<reference evidence="2" key="2">
    <citation type="submission" date="2020-09" db="EMBL/GenBank/DDBJ databases">
        <authorList>
            <person name="Sun Q."/>
            <person name="Zhou Y."/>
        </authorList>
    </citation>
    <scope>NUCLEOTIDE SEQUENCE</scope>
    <source>
        <strain evidence="2">CGMCC 1.15371</strain>
    </source>
</reference>
<dbReference type="RefSeq" id="WP_229672814.1">
    <property type="nucleotide sequence ID" value="NZ_BMIR01000032.1"/>
</dbReference>
<organism evidence="2 3">
    <name type="scientific">Pullulanibacillus camelliae</name>
    <dbReference type="NCBI Taxonomy" id="1707096"/>
    <lineage>
        <taxon>Bacteria</taxon>
        <taxon>Bacillati</taxon>
        <taxon>Bacillota</taxon>
        <taxon>Bacilli</taxon>
        <taxon>Bacillales</taxon>
        <taxon>Sporolactobacillaceae</taxon>
        <taxon>Pullulanibacillus</taxon>
    </lineage>
</organism>
<accession>A0A8J2YNR1</accession>
<dbReference type="EMBL" id="BMIR01000032">
    <property type="protein sequence ID" value="GGE56042.1"/>
    <property type="molecule type" value="Genomic_DNA"/>
</dbReference>
<gene>
    <name evidence="2" type="ORF">GCM10011391_38810</name>
</gene>
<proteinExistence type="predicted"/>
<dbReference type="Proteomes" id="UP000628775">
    <property type="component" value="Unassembled WGS sequence"/>
</dbReference>
<keyword evidence="1" id="KW-0175">Coiled coil</keyword>
<feature type="coiled-coil region" evidence="1">
    <location>
        <begin position="120"/>
        <end position="159"/>
    </location>
</feature>
<dbReference type="Pfam" id="PF13148">
    <property type="entry name" value="DUF3987"/>
    <property type="match status" value="1"/>
</dbReference>
<evidence type="ECO:0000256" key="1">
    <source>
        <dbReference type="SAM" id="Coils"/>
    </source>
</evidence>
<evidence type="ECO:0008006" key="4">
    <source>
        <dbReference type="Google" id="ProtNLM"/>
    </source>
</evidence>
<dbReference type="InterPro" id="IPR025048">
    <property type="entry name" value="DUF3987"/>
</dbReference>
<keyword evidence="3" id="KW-1185">Reference proteome</keyword>
<evidence type="ECO:0000313" key="2">
    <source>
        <dbReference type="EMBL" id="GGE56042.1"/>
    </source>
</evidence>
<comment type="caution">
    <text evidence="2">The sequence shown here is derived from an EMBL/GenBank/DDBJ whole genome shotgun (WGS) entry which is preliminary data.</text>
</comment>
<name>A0A8J2YNR1_9BACL</name>
<sequence length="494" mass="57211">MQWEKPIPIQFAKEVTFPLDVFPTWVSDFVSGIVNELSVSDDVPANLVISALSTLITKKFHFLYEETNWRLDLNTYIIIASPPGTKKDAVLKRVFAEIYQYQSQLEQEFEDKFPRIKSQVMNMEKRLEKASDLYAKNTDEKYQKECEEIIRKLEGLKAKLYKPTCVIGGDATPESIISLLSKNNEYMSIITAEGSELFSYFNGKYKNNSIEFYLKCWEGSPYTLYRVGREDELLSNPLLTIGLLTQPVELKKLRGFEGRGLVERFLYSVPKVNSVLRLGVGIVDEVRDLYNLNLRRIIANGSNLEQGVIKVSQNAKERFNELYETINKEMLDDNYSDSFKEWLAKVYGNLIKIVSLIRVANELEYKETIDKNLELYERDLSNLEKLYKYYKSHALKSYGIVRGGHRRSDLKYLLKRILDLKNGNSVNSTVLSNGTKKFLAPERNQLLSELEDHNLIKVFNQGRKKTIFINPEIEKMHLKEFALLMDAQEDSKLI</sequence>
<reference evidence="2" key="1">
    <citation type="journal article" date="2014" name="Int. J. Syst. Evol. Microbiol.">
        <title>Complete genome sequence of Corynebacterium casei LMG S-19264T (=DSM 44701T), isolated from a smear-ripened cheese.</title>
        <authorList>
            <consortium name="US DOE Joint Genome Institute (JGI-PGF)"/>
            <person name="Walter F."/>
            <person name="Albersmeier A."/>
            <person name="Kalinowski J."/>
            <person name="Ruckert C."/>
        </authorList>
    </citation>
    <scope>NUCLEOTIDE SEQUENCE</scope>
    <source>
        <strain evidence="2">CGMCC 1.15371</strain>
    </source>
</reference>
<evidence type="ECO:0000313" key="3">
    <source>
        <dbReference type="Proteomes" id="UP000628775"/>
    </source>
</evidence>
<protein>
    <recommendedName>
        <fullName evidence="4">DUF3987 domain-containing protein</fullName>
    </recommendedName>
</protein>